<dbReference type="Proteomes" id="UP000233160">
    <property type="component" value="Unassembled WGS sequence"/>
</dbReference>
<evidence type="ECO:0000259" key="8">
    <source>
        <dbReference type="Pfam" id="PF04826"/>
    </source>
</evidence>
<name>A0A2K6FG34_PROCO</name>
<keyword evidence="5" id="KW-0496">Mitochondrion</keyword>
<comment type="subcellular location">
    <subcellularLocation>
        <location evidence="1">Mitochondrion outer membrane</location>
        <topology evidence="1">Single-pass membrane protein</topology>
    </subcellularLocation>
</comment>
<dbReference type="GO" id="GO:0005741">
    <property type="term" value="C:mitochondrial outer membrane"/>
    <property type="evidence" value="ECO:0007669"/>
    <property type="project" value="UniProtKB-SubCell"/>
</dbReference>
<feature type="domain" description="Armadillo repeat-containing" evidence="8">
    <location>
        <begin position="96"/>
        <end position="156"/>
    </location>
</feature>
<dbReference type="Ensembl" id="ENSPCOT00000023556.1">
    <property type="protein sequence ID" value="ENSPCOP00000012953.1"/>
    <property type="gene ID" value="ENSPCOG00000018080.1"/>
</dbReference>
<dbReference type="InterPro" id="IPR006911">
    <property type="entry name" value="ARM-rpt_dom"/>
</dbReference>
<evidence type="ECO:0000313" key="10">
    <source>
        <dbReference type="Proteomes" id="UP000233160"/>
    </source>
</evidence>
<gene>
    <name evidence="9" type="primary">ARMC10</name>
</gene>
<keyword evidence="10" id="KW-1185">Reference proteome</keyword>
<keyword evidence="2 7" id="KW-0812">Transmembrane</keyword>
<dbReference type="PROSITE" id="PS51257">
    <property type="entry name" value="PROKAR_LIPOPROTEIN"/>
    <property type="match status" value="1"/>
</dbReference>
<evidence type="ECO:0000256" key="1">
    <source>
        <dbReference type="ARBA" id="ARBA00004572"/>
    </source>
</evidence>
<reference evidence="9" key="2">
    <citation type="submission" date="2025-09" db="UniProtKB">
        <authorList>
            <consortium name="Ensembl"/>
        </authorList>
    </citation>
    <scope>IDENTIFICATION</scope>
</reference>
<evidence type="ECO:0000313" key="9">
    <source>
        <dbReference type="Ensembl" id="ENSPCOP00000012953.1"/>
    </source>
</evidence>
<evidence type="ECO:0000256" key="3">
    <source>
        <dbReference type="ARBA" id="ARBA00022787"/>
    </source>
</evidence>
<dbReference type="PANTHER" id="PTHR15712">
    <property type="entry name" value="ARMADILLO REPEAT CONTAINING PROTEIN"/>
    <property type="match status" value="1"/>
</dbReference>
<accession>A0A2K6FG34</accession>
<dbReference type="Gene3D" id="1.25.10.10">
    <property type="entry name" value="Leucine-rich Repeat Variant"/>
    <property type="match status" value="1"/>
</dbReference>
<reference evidence="9" key="1">
    <citation type="submission" date="2025-08" db="UniProtKB">
        <authorList>
            <consortium name="Ensembl"/>
        </authorList>
    </citation>
    <scope>IDENTIFICATION</scope>
</reference>
<organism evidence="9 10">
    <name type="scientific">Propithecus coquereli</name>
    <name type="common">Coquerel's sifaka</name>
    <name type="synonym">Propithecus verreauxi coquereli</name>
    <dbReference type="NCBI Taxonomy" id="379532"/>
    <lineage>
        <taxon>Eukaryota</taxon>
        <taxon>Metazoa</taxon>
        <taxon>Chordata</taxon>
        <taxon>Craniata</taxon>
        <taxon>Vertebrata</taxon>
        <taxon>Euteleostomi</taxon>
        <taxon>Mammalia</taxon>
        <taxon>Eutheria</taxon>
        <taxon>Euarchontoglires</taxon>
        <taxon>Primates</taxon>
        <taxon>Strepsirrhini</taxon>
        <taxon>Lemuriformes</taxon>
        <taxon>Indriidae</taxon>
        <taxon>Propithecus</taxon>
    </lineage>
</organism>
<dbReference type="InterPro" id="IPR011989">
    <property type="entry name" value="ARM-like"/>
</dbReference>
<feature type="transmembrane region" description="Helical" evidence="7">
    <location>
        <begin position="6"/>
        <end position="25"/>
    </location>
</feature>
<sequence>MGGAREVGWVAAGLVLGAGACYCIYRLTRGRRRGGSRLKLCSSRSAEDLTNGSYDEVLNAEQLQKLLYLLESTEDPVIIERALVTVGNNAAFSVNQIYINQVCEDVFSGPLNSAVQLAGLRLLTNMTVTNDHQHMLQSYITDLFQVLLTGNGNTKVDSSFLSLYDGHVAKEILLRVLTLFQNINNCLKMEGRLAVQPTFTNGSLFFLLYGEECAQKIRVLVHHHDAEVKEKVVTIIPTI</sequence>
<evidence type="ECO:0000256" key="7">
    <source>
        <dbReference type="SAM" id="Phobius"/>
    </source>
</evidence>
<dbReference type="GeneTree" id="ENSGT00940000159546"/>
<dbReference type="PANTHER" id="PTHR15712:SF19">
    <property type="entry name" value="ARMADILLO REPEAT-CONTAINING PROTEIN 10"/>
    <property type="match status" value="1"/>
</dbReference>
<dbReference type="SUPFAM" id="SSF48371">
    <property type="entry name" value="ARM repeat"/>
    <property type="match status" value="1"/>
</dbReference>
<dbReference type="GO" id="GO:1902254">
    <property type="term" value="P:negative regulation of intrinsic apoptotic signaling pathway by p53 class mediator"/>
    <property type="evidence" value="ECO:0007669"/>
    <property type="project" value="TreeGrafter"/>
</dbReference>
<protein>
    <submittedName>
        <fullName evidence="9">Armadillo repeat containing 10</fullName>
    </submittedName>
</protein>
<evidence type="ECO:0000256" key="2">
    <source>
        <dbReference type="ARBA" id="ARBA00022692"/>
    </source>
</evidence>
<keyword evidence="4 7" id="KW-1133">Transmembrane helix</keyword>
<dbReference type="InterPro" id="IPR051303">
    <property type="entry name" value="Armcx_regulator"/>
</dbReference>
<dbReference type="InterPro" id="IPR016024">
    <property type="entry name" value="ARM-type_fold"/>
</dbReference>
<keyword evidence="6 7" id="KW-0472">Membrane</keyword>
<dbReference type="AlphaFoldDB" id="A0A2K6FG34"/>
<dbReference type="Pfam" id="PF04826">
    <property type="entry name" value="Arm_2"/>
    <property type="match status" value="1"/>
</dbReference>
<evidence type="ECO:0000256" key="5">
    <source>
        <dbReference type="ARBA" id="ARBA00023128"/>
    </source>
</evidence>
<evidence type="ECO:0000256" key="6">
    <source>
        <dbReference type="ARBA" id="ARBA00023136"/>
    </source>
</evidence>
<proteinExistence type="predicted"/>
<keyword evidence="3" id="KW-1000">Mitochondrion outer membrane</keyword>
<evidence type="ECO:0000256" key="4">
    <source>
        <dbReference type="ARBA" id="ARBA00022989"/>
    </source>
</evidence>